<gene>
    <name evidence="2" type="ORF">PILCRDRAFT_10573</name>
</gene>
<organism evidence="2 3">
    <name type="scientific">Piloderma croceum (strain F 1598)</name>
    <dbReference type="NCBI Taxonomy" id="765440"/>
    <lineage>
        <taxon>Eukaryota</taxon>
        <taxon>Fungi</taxon>
        <taxon>Dikarya</taxon>
        <taxon>Basidiomycota</taxon>
        <taxon>Agaricomycotina</taxon>
        <taxon>Agaricomycetes</taxon>
        <taxon>Agaricomycetidae</taxon>
        <taxon>Atheliales</taxon>
        <taxon>Atheliaceae</taxon>
        <taxon>Piloderma</taxon>
    </lineage>
</organism>
<dbReference type="InterPro" id="IPR018631">
    <property type="entry name" value="AAA-ATPase-like_dom"/>
</dbReference>
<name>A0A0C3F325_PILCF</name>
<dbReference type="InterPro" id="IPR012547">
    <property type="entry name" value="PDDEXK_9"/>
</dbReference>
<proteinExistence type="predicted"/>
<dbReference type="Proteomes" id="UP000054166">
    <property type="component" value="Unassembled WGS sequence"/>
</dbReference>
<dbReference type="Pfam" id="PF09820">
    <property type="entry name" value="AAA-ATPase_like"/>
    <property type="match status" value="1"/>
</dbReference>
<dbReference type="Pfam" id="PF08011">
    <property type="entry name" value="PDDEXK_9"/>
    <property type="match status" value="1"/>
</dbReference>
<evidence type="ECO:0000313" key="3">
    <source>
        <dbReference type="Proteomes" id="UP000054166"/>
    </source>
</evidence>
<sequence>MVSVLYEESYEYLEYSLNPGEKVFFESIRLNTAPVEHWGNSLQRLSYFLAQKSGRGVMVFIDEYEAPINCAYENDYFNKANKFFGRTVLPGLLKSNPSIEYAILAGVTPVAKAGWYSGLNNLEIHALHRRCSIFAGMVMFTEAEVLQLRTLSEVSRPFLVDWSIYKDLQCELVLDDLKAHYNSYLAAGSISIYNPVSIMSAFEQNSIENFWVATGEYPLLRRNFSEDISALNVIEALLSNADVLFELHDSVTFSISALDVDETLTLMYYAGYLTKTPTGRFKIPNREVMVDWAKWIIGGAESHTDIFNICVEGHISTFAEKWPNLMQQHLDPKTVAKTRGAVSFKTPERIYQVYFLGLIHFLRPKGWEVSIEPRAGGGYLDIHLISRKKGRAVLIELKSSDKPEHIKKDANKALEQIVDKNYRNQEGLPNIRILREYGIASYHLDSCVKGRYLELDAQSRWVEKDDPAMPI</sequence>
<reference evidence="2 3" key="1">
    <citation type="submission" date="2014-04" db="EMBL/GenBank/DDBJ databases">
        <authorList>
            <consortium name="DOE Joint Genome Institute"/>
            <person name="Kuo A."/>
            <person name="Tarkka M."/>
            <person name="Buscot F."/>
            <person name="Kohler A."/>
            <person name="Nagy L.G."/>
            <person name="Floudas D."/>
            <person name="Copeland A."/>
            <person name="Barry K.W."/>
            <person name="Cichocki N."/>
            <person name="Veneault-Fourrey C."/>
            <person name="LaButti K."/>
            <person name="Lindquist E.A."/>
            <person name="Lipzen A."/>
            <person name="Lundell T."/>
            <person name="Morin E."/>
            <person name="Murat C."/>
            <person name="Sun H."/>
            <person name="Tunlid A."/>
            <person name="Henrissat B."/>
            <person name="Grigoriev I.V."/>
            <person name="Hibbett D.S."/>
            <person name="Martin F."/>
            <person name="Nordberg H.P."/>
            <person name="Cantor M.N."/>
            <person name="Hua S.X."/>
        </authorList>
    </citation>
    <scope>NUCLEOTIDE SEQUENCE [LARGE SCALE GENOMIC DNA]</scope>
    <source>
        <strain evidence="2 3">F 1598</strain>
    </source>
</reference>
<protein>
    <recommendedName>
        <fullName evidence="1">AAA-ATPase-like domain-containing protein</fullName>
    </recommendedName>
</protein>
<dbReference type="PANTHER" id="PTHR34825:SF1">
    <property type="entry name" value="AAA-ATPASE-LIKE DOMAIN-CONTAINING PROTEIN"/>
    <property type="match status" value="1"/>
</dbReference>
<evidence type="ECO:0000313" key="2">
    <source>
        <dbReference type="EMBL" id="KIM79145.1"/>
    </source>
</evidence>
<reference evidence="3" key="2">
    <citation type="submission" date="2015-01" db="EMBL/GenBank/DDBJ databases">
        <title>Evolutionary Origins and Diversification of the Mycorrhizal Mutualists.</title>
        <authorList>
            <consortium name="DOE Joint Genome Institute"/>
            <consortium name="Mycorrhizal Genomics Consortium"/>
            <person name="Kohler A."/>
            <person name="Kuo A."/>
            <person name="Nagy L.G."/>
            <person name="Floudas D."/>
            <person name="Copeland A."/>
            <person name="Barry K.W."/>
            <person name="Cichocki N."/>
            <person name="Veneault-Fourrey C."/>
            <person name="LaButti K."/>
            <person name="Lindquist E.A."/>
            <person name="Lipzen A."/>
            <person name="Lundell T."/>
            <person name="Morin E."/>
            <person name="Murat C."/>
            <person name="Riley R."/>
            <person name="Ohm R."/>
            <person name="Sun H."/>
            <person name="Tunlid A."/>
            <person name="Henrissat B."/>
            <person name="Grigoriev I.V."/>
            <person name="Hibbett D.S."/>
            <person name="Martin F."/>
        </authorList>
    </citation>
    <scope>NUCLEOTIDE SEQUENCE [LARGE SCALE GENOMIC DNA]</scope>
    <source>
        <strain evidence="3">F 1598</strain>
    </source>
</reference>
<keyword evidence="3" id="KW-1185">Reference proteome</keyword>
<accession>A0A0C3F325</accession>
<dbReference type="AlphaFoldDB" id="A0A0C3F325"/>
<feature type="domain" description="AAA-ATPase-like" evidence="1">
    <location>
        <begin position="35"/>
        <end position="114"/>
    </location>
</feature>
<dbReference type="PANTHER" id="PTHR34825">
    <property type="entry name" value="CONSERVED PROTEIN, WITH A WEAK D-GALACTARATE DEHYDRATASE/ALTRONATE HYDROLASE DOMAIN"/>
    <property type="match status" value="1"/>
</dbReference>
<evidence type="ECO:0000259" key="1">
    <source>
        <dbReference type="Pfam" id="PF09820"/>
    </source>
</evidence>
<dbReference type="OrthoDB" id="3212423at2759"/>
<dbReference type="EMBL" id="KN833011">
    <property type="protein sequence ID" value="KIM79145.1"/>
    <property type="molecule type" value="Genomic_DNA"/>
</dbReference>
<dbReference type="InParanoid" id="A0A0C3F325"/>
<dbReference type="STRING" id="765440.A0A0C3F325"/>
<dbReference type="HOGENOM" id="CLU_021114_1_2_1"/>